<evidence type="ECO:0000256" key="4">
    <source>
        <dbReference type="ARBA" id="ARBA00023186"/>
    </source>
</evidence>
<keyword evidence="5" id="KW-0449">Lipoprotein</keyword>
<keyword evidence="6" id="KW-0812">Transmembrane</keyword>
<evidence type="ECO:0000256" key="2">
    <source>
        <dbReference type="ARBA" id="ARBA00023136"/>
    </source>
</evidence>
<comment type="caution">
    <text evidence="8">The sequence shown here is derived from an EMBL/GenBank/DDBJ whole genome shotgun (WGS) entry which is preliminary data.</text>
</comment>
<keyword evidence="9" id="KW-1185">Reference proteome</keyword>
<evidence type="ECO:0000256" key="6">
    <source>
        <dbReference type="SAM" id="Phobius"/>
    </source>
</evidence>
<reference evidence="9" key="2">
    <citation type="submission" date="2015-07" db="EMBL/GenBank/DDBJ databases">
        <title>Contrasting host-pathogen interactions and genome evolution in two generalist and specialist microsporidian pathogens of mosquitoes.</title>
        <authorList>
            <consortium name="The Broad Institute Genomics Platform"/>
            <consortium name="The Broad Institute Genome Sequencing Center for Infectious Disease"/>
            <person name="Cuomo C.A."/>
            <person name="Sanscrainte N.D."/>
            <person name="Goldberg J.M."/>
            <person name="Heiman D."/>
            <person name="Young S."/>
            <person name="Zeng Q."/>
            <person name="Becnel J.J."/>
            <person name="Birren B.W."/>
        </authorList>
    </citation>
    <scope>NUCLEOTIDE SEQUENCE [LARGE SCALE GENOMIC DNA]</scope>
    <source>
        <strain evidence="9">USNM 41457</strain>
    </source>
</reference>
<name>J9DQJ4_EDHAE</name>
<dbReference type="InterPro" id="IPR001623">
    <property type="entry name" value="DnaJ_domain"/>
</dbReference>
<dbReference type="PANTHER" id="PTHR44027:SF7">
    <property type="entry name" value="DNAJ HOMOLOG SUBFAMILY C MEMBER 5 HOMOLOG"/>
    <property type="match status" value="1"/>
</dbReference>
<dbReference type="Gene3D" id="1.10.287.110">
    <property type="entry name" value="DnaJ domain"/>
    <property type="match status" value="1"/>
</dbReference>
<reference evidence="8 9" key="1">
    <citation type="submission" date="2011-08" db="EMBL/GenBank/DDBJ databases">
        <authorList>
            <person name="Liu Z.J."/>
            <person name="Shi F.L."/>
            <person name="Lu J.Q."/>
            <person name="Li M."/>
            <person name="Wang Z.L."/>
        </authorList>
    </citation>
    <scope>NUCLEOTIDE SEQUENCE [LARGE SCALE GENOMIC DNA]</scope>
    <source>
        <strain evidence="8 9">USNM 41457</strain>
    </source>
</reference>
<dbReference type="EMBL" id="AFBI03000013">
    <property type="protein sequence ID" value="EJW04835.1"/>
    <property type="molecule type" value="Genomic_DNA"/>
</dbReference>
<proteinExistence type="predicted"/>
<dbReference type="OMA" id="KKMITIV"/>
<feature type="transmembrane region" description="Helical" evidence="6">
    <location>
        <begin position="130"/>
        <end position="155"/>
    </location>
</feature>
<dbReference type="PROSITE" id="PS50076">
    <property type="entry name" value="DNAJ_2"/>
    <property type="match status" value="1"/>
</dbReference>
<protein>
    <recommendedName>
        <fullName evidence="7">J domain-containing protein</fullName>
    </recommendedName>
</protein>
<keyword evidence="3" id="KW-0564">Palmitate</keyword>
<dbReference type="InterPro" id="IPR051434">
    <property type="entry name" value="DnaJ_C_subfamily_member5"/>
</dbReference>
<feature type="transmembrane region" description="Helical" evidence="6">
    <location>
        <begin position="279"/>
        <end position="295"/>
    </location>
</feature>
<evidence type="ECO:0000256" key="5">
    <source>
        <dbReference type="ARBA" id="ARBA00023288"/>
    </source>
</evidence>
<dbReference type="InterPro" id="IPR036869">
    <property type="entry name" value="J_dom_sf"/>
</dbReference>
<feature type="transmembrane region" description="Helical" evidence="6">
    <location>
        <begin position="162"/>
        <end position="185"/>
    </location>
</feature>
<dbReference type="HOGENOM" id="CLU_737757_0_0_1"/>
<dbReference type="SUPFAM" id="SSF46565">
    <property type="entry name" value="Chaperone J-domain"/>
    <property type="match status" value="1"/>
</dbReference>
<dbReference type="CDD" id="cd06257">
    <property type="entry name" value="DnaJ"/>
    <property type="match status" value="1"/>
</dbReference>
<dbReference type="PANTHER" id="PTHR44027">
    <property type="entry name" value="DNAJ HOMOLOG SUBFAMILY C MEMBER 5 HOMOLOG"/>
    <property type="match status" value="1"/>
</dbReference>
<dbReference type="STRING" id="1003232.J9DQJ4"/>
<feature type="transmembrane region" description="Helical" evidence="6">
    <location>
        <begin position="205"/>
        <end position="222"/>
    </location>
</feature>
<feature type="transmembrane region" description="Helical" evidence="6">
    <location>
        <begin position="99"/>
        <end position="118"/>
    </location>
</feature>
<dbReference type="Proteomes" id="UP000003163">
    <property type="component" value="Unassembled WGS sequence"/>
</dbReference>
<feature type="domain" description="J" evidence="7">
    <location>
        <begin position="10"/>
        <end position="72"/>
    </location>
</feature>
<dbReference type="OrthoDB" id="10250354at2759"/>
<dbReference type="VEuPathDB" id="MicrosporidiaDB:EDEG_00972"/>
<keyword evidence="4" id="KW-0143">Chaperone</keyword>
<accession>J9DQJ4</accession>
<evidence type="ECO:0000313" key="8">
    <source>
        <dbReference type="EMBL" id="EJW04835.1"/>
    </source>
</evidence>
<keyword evidence="6" id="KW-1133">Transmembrane helix</keyword>
<feature type="transmembrane region" description="Helical" evidence="6">
    <location>
        <begin position="231"/>
        <end position="249"/>
    </location>
</feature>
<sequence>MTIRKNESYSLYNLLKIHSNFTQQELERQYHKMCMKYHPDRQKYGSEKYYEISNAYVFLKDKYNRHLYKKFGNWAYELREDPVKLFLFGRLYNKTNFALLKKCFVVFLVLFYIAPVVLTVKAYKPNVPCFSLLLGLVNIVSFLLSYILIYTVVLIKDEIKTYTGYCLISVQVLYRVVLINILGIFCMLKYDFKIDIGKHYIMLPIYIYTIIVILEELIAFFVKGYIDAIDIFKKMITIVTIGISIAIVNFMDLEIAYKVISISGLVSLYIIIARNEVGIFGRIFFAANFFLYCIGCLKSEMFFITCALKCGLIVPLFVVTLAIFLAVAKSRKIVPTSRYFKYPCLEKKPYVSQNGNAHINIFQNSNEFEV</sequence>
<dbReference type="GO" id="GO:0005737">
    <property type="term" value="C:cytoplasm"/>
    <property type="evidence" value="ECO:0007669"/>
    <property type="project" value="UniProtKB-ARBA"/>
</dbReference>
<dbReference type="SMART" id="SM00271">
    <property type="entry name" value="DnaJ"/>
    <property type="match status" value="1"/>
</dbReference>
<gene>
    <name evidence="8" type="ORF">EDEG_00972</name>
</gene>
<evidence type="ECO:0000259" key="7">
    <source>
        <dbReference type="PROSITE" id="PS50076"/>
    </source>
</evidence>
<dbReference type="GO" id="GO:0016020">
    <property type="term" value="C:membrane"/>
    <property type="evidence" value="ECO:0007669"/>
    <property type="project" value="UniProtKB-SubCell"/>
</dbReference>
<keyword evidence="2 6" id="KW-0472">Membrane</keyword>
<feature type="transmembrane region" description="Helical" evidence="6">
    <location>
        <begin position="301"/>
        <end position="328"/>
    </location>
</feature>
<organism evidence="8 9">
    <name type="scientific">Edhazardia aedis (strain USNM 41457)</name>
    <name type="common">Microsporidian parasite</name>
    <dbReference type="NCBI Taxonomy" id="1003232"/>
    <lineage>
        <taxon>Eukaryota</taxon>
        <taxon>Fungi</taxon>
        <taxon>Fungi incertae sedis</taxon>
        <taxon>Microsporidia</taxon>
        <taxon>Edhazardia</taxon>
    </lineage>
</organism>
<dbReference type="Pfam" id="PF00226">
    <property type="entry name" value="DnaJ"/>
    <property type="match status" value="1"/>
</dbReference>
<comment type="subcellular location">
    <subcellularLocation>
        <location evidence="1">Membrane</location>
        <topology evidence="1">Lipid-anchor</topology>
    </subcellularLocation>
</comment>
<dbReference type="AlphaFoldDB" id="J9DQJ4"/>
<evidence type="ECO:0000256" key="3">
    <source>
        <dbReference type="ARBA" id="ARBA00023139"/>
    </source>
</evidence>
<dbReference type="InParanoid" id="J9DQJ4"/>
<evidence type="ECO:0000256" key="1">
    <source>
        <dbReference type="ARBA" id="ARBA00004635"/>
    </source>
</evidence>
<evidence type="ECO:0000313" key="9">
    <source>
        <dbReference type="Proteomes" id="UP000003163"/>
    </source>
</evidence>